<comment type="caution">
    <text evidence="2">The sequence shown here is derived from an EMBL/GenBank/DDBJ whole genome shotgun (WGS) entry which is preliminary data.</text>
</comment>
<name>A0ABR3ZXX0_9LECA</name>
<feature type="region of interest" description="Disordered" evidence="1">
    <location>
        <begin position="449"/>
        <end position="469"/>
    </location>
</feature>
<accession>A0ABR3ZXX0</accession>
<feature type="region of interest" description="Disordered" evidence="1">
    <location>
        <begin position="118"/>
        <end position="137"/>
    </location>
</feature>
<feature type="compositionally biased region" description="Basic residues" evidence="1">
    <location>
        <begin position="457"/>
        <end position="468"/>
    </location>
</feature>
<dbReference type="EMBL" id="JBEFKJ010000032">
    <property type="protein sequence ID" value="KAL2038527.1"/>
    <property type="molecule type" value="Genomic_DNA"/>
</dbReference>
<dbReference type="Proteomes" id="UP001590950">
    <property type="component" value="Unassembled WGS sequence"/>
</dbReference>
<feature type="compositionally biased region" description="Basic and acidic residues" evidence="1">
    <location>
        <begin position="166"/>
        <end position="178"/>
    </location>
</feature>
<sequence length="548" mass="61408">MTRPFALSIMSGNLDFPPASTRQAPASSLDEASAIVREARAHRNVLRHRLDEVVRLRDHISDSDERRSQRMEQSAMREEIRRRQAAAQRADTPGTPASQIQAPISAMRSRLENVRQLARHRVRSRASPSSSGGTVQQAVERLNEASSNLSSLLDQPIPRLGSPDISSREYSGEAEVNRRRAKRRKLDSDPVSTGHLQGFSYGYRGQVVSGPLRMEIVSCDGGIHTDAARHGREYYPDNVLRNDKSVYCTDKSECNLILRHMGETPFTLKKLVIKAPEKCFTAPIQEGMIFISMDSSNLLNYTSQYQLHDSPENEDFILFSDDVDENRPLSRRRDTDGSRTIPPPISNIVPRSVRHNNDSTSTTFSSNPFPLLDLGDDSTPPPRTSTPPETTGFTVTSTCDHPSSDEEEPSSAATLADLYRRDHLPPAYDMSSDEETEDGLERAMRRARQMGVTSTHQGHRRSRRRAKPSKVEVVIPNSAERTQILPPHATFFIQRDSSVVSIKFDPPVSGRFILLKLWSPTKDQNIDIQSIIVHGFAGPRFFPATQMM</sequence>
<reference evidence="2 3" key="1">
    <citation type="submission" date="2024-09" db="EMBL/GenBank/DDBJ databases">
        <title>Rethinking Asexuality: The Enigmatic Case of Functional Sexual Genes in Lepraria (Stereocaulaceae).</title>
        <authorList>
            <person name="Doellman M."/>
            <person name="Sun Y."/>
            <person name="Barcenas-Pena A."/>
            <person name="Lumbsch H.T."/>
            <person name="Grewe F."/>
        </authorList>
    </citation>
    <scope>NUCLEOTIDE SEQUENCE [LARGE SCALE GENOMIC DNA]</scope>
    <source>
        <strain evidence="2 3">Mercado 3170</strain>
    </source>
</reference>
<keyword evidence="3" id="KW-1185">Reference proteome</keyword>
<feature type="compositionally biased region" description="Basic and acidic residues" evidence="1">
    <location>
        <begin position="327"/>
        <end position="337"/>
    </location>
</feature>
<feature type="region of interest" description="Disordered" evidence="1">
    <location>
        <begin position="61"/>
        <end position="104"/>
    </location>
</feature>
<feature type="compositionally biased region" description="Polar residues" evidence="1">
    <location>
        <begin position="392"/>
        <end position="401"/>
    </location>
</feature>
<evidence type="ECO:0000313" key="3">
    <source>
        <dbReference type="Proteomes" id="UP001590950"/>
    </source>
</evidence>
<feature type="compositionally biased region" description="Basic and acidic residues" evidence="1">
    <location>
        <begin position="61"/>
        <end position="82"/>
    </location>
</feature>
<feature type="region of interest" description="Disordered" evidence="1">
    <location>
        <begin position="150"/>
        <end position="191"/>
    </location>
</feature>
<feature type="compositionally biased region" description="Polar residues" evidence="1">
    <location>
        <begin position="126"/>
        <end position="137"/>
    </location>
</feature>
<protein>
    <submittedName>
        <fullName evidence="2">Uncharacterized protein</fullName>
    </submittedName>
</protein>
<proteinExistence type="predicted"/>
<feature type="region of interest" description="Disordered" evidence="1">
    <location>
        <begin position="327"/>
        <end position="412"/>
    </location>
</feature>
<feature type="compositionally biased region" description="Low complexity" evidence="1">
    <location>
        <begin position="358"/>
        <end position="367"/>
    </location>
</feature>
<gene>
    <name evidence="2" type="ORF">N7G274_008866</name>
</gene>
<evidence type="ECO:0000313" key="2">
    <source>
        <dbReference type="EMBL" id="KAL2038527.1"/>
    </source>
</evidence>
<organism evidence="2 3">
    <name type="scientific">Stereocaulon virgatum</name>
    <dbReference type="NCBI Taxonomy" id="373712"/>
    <lineage>
        <taxon>Eukaryota</taxon>
        <taxon>Fungi</taxon>
        <taxon>Dikarya</taxon>
        <taxon>Ascomycota</taxon>
        <taxon>Pezizomycotina</taxon>
        <taxon>Lecanoromycetes</taxon>
        <taxon>OSLEUM clade</taxon>
        <taxon>Lecanoromycetidae</taxon>
        <taxon>Lecanorales</taxon>
        <taxon>Lecanorineae</taxon>
        <taxon>Stereocaulaceae</taxon>
        <taxon>Stereocaulon</taxon>
    </lineage>
</organism>
<evidence type="ECO:0000256" key="1">
    <source>
        <dbReference type="SAM" id="MobiDB-lite"/>
    </source>
</evidence>